<keyword evidence="1 2" id="KW-0472">Membrane</keyword>
<gene>
    <name evidence="3" type="ORF">K6Y31_18330</name>
</gene>
<accession>A0ABS8WCG4</accession>
<keyword evidence="2" id="KW-1133">Transmembrane helix</keyword>
<protein>
    <recommendedName>
        <fullName evidence="1">Inner membrane protein</fullName>
    </recommendedName>
</protein>
<reference evidence="3 4" key="1">
    <citation type="journal article" date="2022" name="Environ. Microbiol. Rep.">
        <title>Eco-phylogenetic analyses reveal divergent evolution of vitamin B12 metabolism in the marine bacterial family 'Psychromonadaceae'.</title>
        <authorList>
            <person name="Jin X."/>
            <person name="Yang Y."/>
            <person name="Cao H."/>
            <person name="Gao B."/>
            <person name="Zhao Z."/>
        </authorList>
    </citation>
    <scope>NUCLEOTIDE SEQUENCE [LARGE SCALE GENOMIC DNA]</scope>
    <source>
        <strain evidence="3 4">MKS20</strain>
    </source>
</reference>
<dbReference type="Proteomes" id="UP001201273">
    <property type="component" value="Unassembled WGS sequence"/>
</dbReference>
<comment type="subcellular location">
    <subcellularLocation>
        <location evidence="1">Cell inner membrane</location>
        <topology evidence="1">Multi-pass membrane protein</topology>
    </subcellularLocation>
</comment>
<dbReference type="PANTHER" id="PTHR35813:SF1">
    <property type="entry name" value="INNER MEMBRANE PROTEIN YBAN"/>
    <property type="match status" value="1"/>
</dbReference>
<evidence type="ECO:0000256" key="1">
    <source>
        <dbReference type="PIRNR" id="PIRNR016789"/>
    </source>
</evidence>
<dbReference type="Pfam" id="PF04304">
    <property type="entry name" value="DUF454"/>
    <property type="match status" value="1"/>
</dbReference>
<evidence type="ECO:0000313" key="3">
    <source>
        <dbReference type="EMBL" id="MCE2596744.1"/>
    </source>
</evidence>
<dbReference type="InterPro" id="IPR007401">
    <property type="entry name" value="DUF454"/>
</dbReference>
<feature type="transmembrane region" description="Helical" evidence="2">
    <location>
        <begin position="80"/>
        <end position="97"/>
    </location>
</feature>
<keyword evidence="4" id="KW-1185">Reference proteome</keyword>
<name>A0ABS8WCG4_9GAMM</name>
<keyword evidence="1" id="KW-0997">Cell inner membrane</keyword>
<evidence type="ECO:0000256" key="2">
    <source>
        <dbReference type="SAM" id="Phobius"/>
    </source>
</evidence>
<feature type="transmembrane region" description="Helical" evidence="2">
    <location>
        <begin position="7"/>
        <end position="28"/>
    </location>
</feature>
<proteinExistence type="predicted"/>
<evidence type="ECO:0000313" key="4">
    <source>
        <dbReference type="Proteomes" id="UP001201273"/>
    </source>
</evidence>
<comment type="caution">
    <text evidence="3">The sequence shown here is derived from an EMBL/GenBank/DDBJ whole genome shotgun (WGS) entry which is preliminary data.</text>
</comment>
<organism evidence="3 4">
    <name type="scientific">Motilimonas cestriensis</name>
    <dbReference type="NCBI Taxonomy" id="2742685"/>
    <lineage>
        <taxon>Bacteria</taxon>
        <taxon>Pseudomonadati</taxon>
        <taxon>Pseudomonadota</taxon>
        <taxon>Gammaproteobacteria</taxon>
        <taxon>Alteromonadales</taxon>
        <taxon>Alteromonadales genera incertae sedis</taxon>
        <taxon>Motilimonas</taxon>
    </lineage>
</organism>
<feature type="transmembrane region" description="Helical" evidence="2">
    <location>
        <begin position="103"/>
        <end position="120"/>
    </location>
</feature>
<dbReference type="PANTHER" id="PTHR35813">
    <property type="entry name" value="INNER MEMBRANE PROTEIN YBAN"/>
    <property type="match status" value="1"/>
</dbReference>
<keyword evidence="1" id="KW-1003">Cell membrane</keyword>
<dbReference type="PIRSF" id="PIRSF016789">
    <property type="entry name" value="DUF454"/>
    <property type="match status" value="1"/>
</dbReference>
<sequence length="129" mass="14541">MVLIKKYLFLCAGWLAVSLAFIGAFLPLLPTVPFALLALYCFSVSSPSFQHWLLHHPLFGSSLRRIKSGQGLSRKEKIRILLITWLSIGATVTLVLTDWRGQSLLMVIVCIETWVIWRMPTFPAPTAEL</sequence>
<keyword evidence="2" id="KW-0812">Transmembrane</keyword>
<dbReference type="EMBL" id="JAIMJA010000024">
    <property type="protein sequence ID" value="MCE2596744.1"/>
    <property type="molecule type" value="Genomic_DNA"/>
</dbReference>